<dbReference type="SMART" id="SM00282">
    <property type="entry name" value="LamG"/>
    <property type="match status" value="2"/>
</dbReference>
<evidence type="ECO:0000259" key="3">
    <source>
        <dbReference type="PROSITE" id="PS50093"/>
    </source>
</evidence>
<dbReference type="SMART" id="SM00089">
    <property type="entry name" value="PKD"/>
    <property type="match status" value="7"/>
</dbReference>
<dbReference type="Pfam" id="PF18911">
    <property type="entry name" value="PKD_4"/>
    <property type="match status" value="7"/>
</dbReference>
<dbReference type="SUPFAM" id="SSF49299">
    <property type="entry name" value="PKD domain"/>
    <property type="match status" value="7"/>
</dbReference>
<dbReference type="SMART" id="SM00560">
    <property type="entry name" value="LamGL"/>
    <property type="match status" value="2"/>
</dbReference>
<evidence type="ECO:0000313" key="5">
    <source>
        <dbReference type="Proteomes" id="UP000059574"/>
    </source>
</evidence>
<sequence length="1245" mass="126967">MAYDNASFNDADSGVGVGRGSSGSMANETASTFDGTSSAFIAARMQGPGPDTFTAEAWFKTSTTSGGKIVGFGNSATGTSSSYDRHVYMDNAGHLWFGVYPGSAQTLSTSKTYNDGQWHQVAATLGAGGMQLYVDGVRVGHRSDATSGQSYSGLWRIGGDSLNGWPNQPGNSNFNGTIDDVAIYPSVLTGVQLLKHYTLTGRTSSLPPLPTDSYGKAVNADQPDLYWRLDESAGNTALDSTDSSNDGTYNGGVTKGVPGAIPGYAGTAATFNGSDGFVASNASYSDPLTYSEEAWFKTSTSQGGKIVGFGDNPNGTSSSYDRHVYMQNDGTIVFGVWTGQTNTITTPVSYNDDRWHQVVATQSVDGMKLYVDGALVGTNPQTNAQAYTGYWKVGGDTTWGSSSAYFAGTIDEVAIYSSALSADRVAAHYNLGGPVNVVPVAAFASSGANLNLTFDAGASHDPDGQIVNYAWDFGDGQTGTGASPSHSYSTAGTFQVKLTVTDNRGGVSSVTQPVTSTLPPNQLPTATFTSSTHNLEVSVDGTTSSDSDGTVVSYAWDFGDGHTATGITTDYTYLAAGNYTIKLTVTDDRGGTGTTTKQVTVAPAPNSPPTAAFTSSTTGLSATFDGNGSSDTDGQVVSYAWDFGDGTSLTGTTPTHVYTVAGTFTVTLTVKDNQGATATISHQVIVEPLPNQAPTAAFTYVPNKLAIAFDGTTSSDLDGTVTGYAWDFGDGTSSAGGATTHTYASSGTFTVKLTVTDNGGATGSVSQVLTVTAGPPANIPPTAKFTSIMAGLNGNFDGTTSSDQDGTVASYDWAFGDGGSASTAVASHAFGTAGDYTVTLTVTDNDGATTSVSHVVTATTPVNVPPVAVFTSTVQKLDVAFDGSGSHDPDGQIASYAWAFGDGTTSSGATAHHSYTTPGSYNVTLTVTDNLGGINSITHTVTATSPANLPPTAAFTTAGTALAVNVDGTTSSDPDGNVVSWGWNFGDAGTGSGVSVSHTYAVPGTYTITLTVTDDQGATATTSRSVVVALTPFATDAFSRTVTNGFGTADKGGPWTTSSSASNFTVAGGTGSIKMAGAGSGPSIYLNSVSSSDSDIRVQVGVDKAPTGGGINVSVIGRRVTGQGDYRAKVNLNSNGGVTLGLFRVDNAGAATMVASETVVAGLTYQVGDLLNIRVQVSGNSPSTLKAKVWKDGTVEPGSWMKMGTDSTPGLQASGSIGLFAYLSGSATNAPVMASFKNLWAGPSF</sequence>
<dbReference type="Gene3D" id="2.60.120.560">
    <property type="entry name" value="Exo-inulinase, domain 1"/>
    <property type="match status" value="1"/>
</dbReference>
<accession>A0A0S2M264</accession>
<feature type="domain" description="PKD" evidence="3">
    <location>
        <begin position="520"/>
        <end position="601"/>
    </location>
</feature>
<dbReference type="Proteomes" id="UP000059574">
    <property type="component" value="Chromosome"/>
</dbReference>
<dbReference type="PANTHER" id="PTHR46182:SF2">
    <property type="entry name" value="FI19480P1"/>
    <property type="match status" value="1"/>
</dbReference>
<dbReference type="AlphaFoldDB" id="A0A0S2M264"/>
<evidence type="ECO:0000256" key="1">
    <source>
        <dbReference type="ARBA" id="ARBA00022729"/>
    </source>
</evidence>
<dbReference type="PROSITE" id="PS50093">
    <property type="entry name" value="PKD"/>
    <property type="match status" value="7"/>
</dbReference>
<dbReference type="InterPro" id="IPR022409">
    <property type="entry name" value="PKD/Chitinase_dom"/>
</dbReference>
<feature type="domain" description="PKD" evidence="3">
    <location>
        <begin position="435"/>
        <end position="523"/>
    </location>
</feature>
<dbReference type="InterPro" id="IPR001791">
    <property type="entry name" value="Laminin_G"/>
</dbReference>
<dbReference type="InterPro" id="IPR035986">
    <property type="entry name" value="PKD_dom_sf"/>
</dbReference>
<gene>
    <name evidence="4" type="ORF">AS189_16540</name>
</gene>
<keyword evidence="2" id="KW-1015">Disulfide bond</keyword>
<feature type="domain" description="PKD" evidence="3">
    <location>
        <begin position="947"/>
        <end position="1028"/>
    </location>
</feature>
<dbReference type="GO" id="GO:0016020">
    <property type="term" value="C:membrane"/>
    <property type="evidence" value="ECO:0007669"/>
    <property type="project" value="TreeGrafter"/>
</dbReference>
<dbReference type="Gene3D" id="2.60.120.200">
    <property type="match status" value="2"/>
</dbReference>
<dbReference type="GO" id="GO:0005975">
    <property type="term" value="P:carbohydrate metabolic process"/>
    <property type="evidence" value="ECO:0007669"/>
    <property type="project" value="UniProtKB-ARBA"/>
</dbReference>
<feature type="domain" description="PKD" evidence="3">
    <location>
        <begin position="777"/>
        <end position="863"/>
    </location>
</feature>
<dbReference type="Gene3D" id="2.60.40.10">
    <property type="entry name" value="Immunoglobulins"/>
    <property type="match status" value="7"/>
</dbReference>
<dbReference type="CDD" id="cd00110">
    <property type="entry name" value="LamG"/>
    <property type="match status" value="1"/>
</dbReference>
<dbReference type="GO" id="GO:0031410">
    <property type="term" value="C:cytoplasmic vesicle"/>
    <property type="evidence" value="ECO:0007669"/>
    <property type="project" value="TreeGrafter"/>
</dbReference>
<dbReference type="CDD" id="cd00146">
    <property type="entry name" value="PKD"/>
    <property type="match status" value="7"/>
</dbReference>
<evidence type="ECO:0000313" key="4">
    <source>
        <dbReference type="EMBL" id="ALO67794.1"/>
    </source>
</evidence>
<dbReference type="Pfam" id="PF13385">
    <property type="entry name" value="Laminin_G_3"/>
    <property type="match status" value="2"/>
</dbReference>
<name>A0A0S2M264_9MICC</name>
<organism evidence="4 5">
    <name type="scientific">Arthrobacter alpinus</name>
    <dbReference type="NCBI Taxonomy" id="656366"/>
    <lineage>
        <taxon>Bacteria</taxon>
        <taxon>Bacillati</taxon>
        <taxon>Actinomycetota</taxon>
        <taxon>Actinomycetes</taxon>
        <taxon>Micrococcales</taxon>
        <taxon>Micrococcaceae</taxon>
        <taxon>Arthrobacter</taxon>
    </lineage>
</organism>
<feature type="domain" description="PKD" evidence="3">
    <location>
        <begin position="862"/>
        <end position="946"/>
    </location>
</feature>
<evidence type="ECO:0000256" key="2">
    <source>
        <dbReference type="ARBA" id="ARBA00023157"/>
    </source>
</evidence>
<feature type="domain" description="PKD" evidence="3">
    <location>
        <begin position="694"/>
        <end position="773"/>
    </location>
</feature>
<dbReference type="InterPro" id="IPR006558">
    <property type="entry name" value="LamG-like"/>
</dbReference>
<reference evidence="4 5" key="2">
    <citation type="journal article" date="2016" name="J. Biotechnol.">
        <title>Complete genome sequence of Arthrobacter alpinus ERGS4:06, a yellow pigmented bacterium tolerant to cold and radiations isolated from Sikkim Himalaya.</title>
        <authorList>
            <person name="Kumar R."/>
            <person name="Singh D."/>
            <person name="Swarnkar M.K."/>
            <person name="Singh A.K."/>
            <person name="Kumar S."/>
        </authorList>
    </citation>
    <scope>NUCLEOTIDE SEQUENCE [LARGE SCALE GENOMIC DNA]</scope>
    <source>
        <strain evidence="4 5">ERGS4:06</strain>
    </source>
</reference>
<dbReference type="InterPro" id="IPR000601">
    <property type="entry name" value="PKD_dom"/>
</dbReference>
<dbReference type="InterPro" id="IPR013320">
    <property type="entry name" value="ConA-like_dom_sf"/>
</dbReference>
<keyword evidence="1" id="KW-0732">Signal</keyword>
<dbReference type="InterPro" id="IPR013783">
    <property type="entry name" value="Ig-like_fold"/>
</dbReference>
<protein>
    <recommendedName>
        <fullName evidence="3">PKD domain-containing protein</fullName>
    </recommendedName>
</protein>
<dbReference type="InterPro" id="IPR029865">
    <property type="entry name" value="KIAA0319-like"/>
</dbReference>
<dbReference type="PANTHER" id="PTHR46182">
    <property type="entry name" value="FI19480P1"/>
    <property type="match status" value="1"/>
</dbReference>
<dbReference type="SUPFAM" id="SSF49899">
    <property type="entry name" value="Concanavalin A-like lectins/glucanases"/>
    <property type="match status" value="2"/>
</dbReference>
<feature type="domain" description="PKD" evidence="3">
    <location>
        <begin position="605"/>
        <end position="687"/>
    </location>
</feature>
<reference evidence="5" key="1">
    <citation type="submission" date="2015-11" db="EMBL/GenBank/DDBJ databases">
        <authorList>
            <person name="Kumar R."/>
            <person name="Singh D."/>
            <person name="Swarnkar M.K."/>
            <person name="Singh A.K."/>
            <person name="Kumar S."/>
        </authorList>
    </citation>
    <scope>NUCLEOTIDE SEQUENCE [LARGE SCALE GENOMIC DNA]</scope>
    <source>
        <strain evidence="5">ERGS4:06</strain>
    </source>
</reference>
<dbReference type="EMBL" id="CP013200">
    <property type="protein sequence ID" value="ALO67794.1"/>
    <property type="molecule type" value="Genomic_DNA"/>
</dbReference>
<proteinExistence type="predicted"/>